<feature type="signal peptide" evidence="1">
    <location>
        <begin position="1"/>
        <end position="26"/>
    </location>
</feature>
<name>A0A7Z2VQ94_9BACL</name>
<feature type="chain" id="PRO_5030563916" evidence="1">
    <location>
        <begin position="27"/>
        <end position="175"/>
    </location>
</feature>
<proteinExistence type="predicted"/>
<dbReference type="Proteomes" id="UP000502248">
    <property type="component" value="Chromosome"/>
</dbReference>
<gene>
    <name evidence="2" type="ORF">HH215_31815</name>
</gene>
<protein>
    <submittedName>
        <fullName evidence="2">Uncharacterized protein</fullName>
    </submittedName>
</protein>
<dbReference type="PROSITE" id="PS51257">
    <property type="entry name" value="PROKAR_LIPOPROTEIN"/>
    <property type="match status" value="1"/>
</dbReference>
<organism evidence="2 3">
    <name type="scientific">Cohnella herbarum</name>
    <dbReference type="NCBI Taxonomy" id="2728023"/>
    <lineage>
        <taxon>Bacteria</taxon>
        <taxon>Bacillati</taxon>
        <taxon>Bacillota</taxon>
        <taxon>Bacilli</taxon>
        <taxon>Bacillales</taxon>
        <taxon>Paenibacillaceae</taxon>
        <taxon>Cohnella</taxon>
    </lineage>
</organism>
<dbReference type="EMBL" id="CP051680">
    <property type="protein sequence ID" value="QJD87312.1"/>
    <property type="molecule type" value="Genomic_DNA"/>
</dbReference>
<dbReference type="RefSeq" id="WP_169283557.1">
    <property type="nucleotide sequence ID" value="NZ_CP051680.1"/>
</dbReference>
<dbReference type="AlphaFoldDB" id="A0A7Z2VQ94"/>
<evidence type="ECO:0000256" key="1">
    <source>
        <dbReference type="SAM" id="SignalP"/>
    </source>
</evidence>
<evidence type="ECO:0000313" key="2">
    <source>
        <dbReference type="EMBL" id="QJD87312.1"/>
    </source>
</evidence>
<keyword evidence="1" id="KW-0732">Signal</keyword>
<keyword evidence="3" id="KW-1185">Reference proteome</keyword>
<sequence>MMAKSKIKTTILALLLLLLLAACGNAAPTVEEARSELETALGEMRDWAGRQVDSLDGVNERVAASTKDIVSLFGELDYKLSFRENGIGFTNSNGVEGVVGIQGNRLVLDVTYPGGNAEAVHAVNRVLTVFSGNSWAEDRLTAITNGNEPQTVQLDNGWIETDGELVYVHLENAIF</sequence>
<reference evidence="2 3" key="1">
    <citation type="submission" date="2020-04" db="EMBL/GenBank/DDBJ databases">
        <title>Genome sequencing of novel species.</title>
        <authorList>
            <person name="Heo J."/>
            <person name="Kim S.-J."/>
            <person name="Kim J.-S."/>
            <person name="Hong S.-B."/>
            <person name="Kwon S.-W."/>
        </authorList>
    </citation>
    <scope>NUCLEOTIDE SEQUENCE [LARGE SCALE GENOMIC DNA]</scope>
    <source>
        <strain evidence="2 3">MFER-1</strain>
    </source>
</reference>
<accession>A0A7Z2VQ94</accession>
<evidence type="ECO:0000313" key="3">
    <source>
        <dbReference type="Proteomes" id="UP000502248"/>
    </source>
</evidence>
<dbReference type="KEGG" id="cheb:HH215_31815"/>